<gene>
    <name evidence="1" type="ORF">BAE44_0019046</name>
</gene>
<sequence length="62" mass="7319">LQCRCPMLCGCPMRKSLNVSHLFSRRRIFVLLGKASTLETCTLLYFFYFLQWLLVCIQTLNQ</sequence>
<reference evidence="1 2" key="1">
    <citation type="submission" date="2016-09" db="EMBL/GenBank/DDBJ databases">
        <title>The draft genome of Dichanthelium oligosanthes: A C3 panicoid grass species.</title>
        <authorList>
            <person name="Studer A.J."/>
            <person name="Schnable J.C."/>
            <person name="Brutnell T.P."/>
        </authorList>
    </citation>
    <scope>NUCLEOTIDE SEQUENCE [LARGE SCALE GENOMIC DNA]</scope>
    <source>
        <strain evidence="2">cv. Kellogg 1175</strain>
        <tissue evidence="1">Leaf</tissue>
    </source>
</reference>
<evidence type="ECO:0000313" key="1">
    <source>
        <dbReference type="EMBL" id="OEL19935.1"/>
    </source>
</evidence>
<comment type="caution">
    <text evidence="1">The sequence shown here is derived from an EMBL/GenBank/DDBJ whole genome shotgun (WGS) entry which is preliminary data.</text>
</comment>
<keyword evidence="2" id="KW-1185">Reference proteome</keyword>
<dbReference type="AlphaFoldDB" id="A0A1E5V4M4"/>
<dbReference type="EMBL" id="LWDX02052116">
    <property type="protein sequence ID" value="OEL19935.1"/>
    <property type="molecule type" value="Genomic_DNA"/>
</dbReference>
<feature type="non-terminal residue" evidence="1">
    <location>
        <position position="1"/>
    </location>
</feature>
<dbReference type="Proteomes" id="UP000095767">
    <property type="component" value="Unassembled WGS sequence"/>
</dbReference>
<accession>A0A1E5V4M4</accession>
<proteinExistence type="predicted"/>
<organism evidence="1 2">
    <name type="scientific">Dichanthelium oligosanthes</name>
    <dbReference type="NCBI Taxonomy" id="888268"/>
    <lineage>
        <taxon>Eukaryota</taxon>
        <taxon>Viridiplantae</taxon>
        <taxon>Streptophyta</taxon>
        <taxon>Embryophyta</taxon>
        <taxon>Tracheophyta</taxon>
        <taxon>Spermatophyta</taxon>
        <taxon>Magnoliopsida</taxon>
        <taxon>Liliopsida</taxon>
        <taxon>Poales</taxon>
        <taxon>Poaceae</taxon>
        <taxon>PACMAD clade</taxon>
        <taxon>Panicoideae</taxon>
        <taxon>Panicodae</taxon>
        <taxon>Paniceae</taxon>
        <taxon>Dichantheliinae</taxon>
        <taxon>Dichanthelium</taxon>
    </lineage>
</organism>
<protein>
    <submittedName>
        <fullName evidence="1">Uncharacterized protein</fullName>
    </submittedName>
</protein>
<name>A0A1E5V4M4_9POAL</name>
<evidence type="ECO:0000313" key="2">
    <source>
        <dbReference type="Proteomes" id="UP000095767"/>
    </source>
</evidence>